<gene>
    <name evidence="1" type="ORF">ENT87_08115</name>
    <name evidence="2" type="ORF">ENU30_03835</name>
</gene>
<evidence type="ECO:0000313" key="2">
    <source>
        <dbReference type="EMBL" id="HGQ18092.1"/>
    </source>
</evidence>
<sequence>MSSITSYNDLVENLLKLHKCYRVQMLISSDIINKIDLLARPYSSLVLATSIWAVDMMKRNILGYGEIVYIQRRLAQFLSQASRSEKELLKKLLNLLPSKIGEDIGAIFKRCMIEQQKLVDIIRILNFINEIVILVESEQNINEPIRRVRKLCLYDLNLLPPTHGNSKTYIQLLIKALNNTPEIQREPLLLQSLELIEMKFSKDNLDTSDLAAIALVALTIARHLHSTTICVEPCIELETFARKIYTDLMDMGADPSKSEIYKIYQELSTKSVFRKFGG</sequence>
<accession>A0A7J3IA69</accession>
<organism evidence="1">
    <name type="scientific">Ignisphaera aggregans</name>
    <dbReference type="NCBI Taxonomy" id="334771"/>
    <lineage>
        <taxon>Archaea</taxon>
        <taxon>Thermoproteota</taxon>
        <taxon>Thermoprotei</taxon>
        <taxon>Desulfurococcales</taxon>
        <taxon>Desulfurococcaceae</taxon>
        <taxon>Ignisphaera</taxon>
    </lineage>
</organism>
<proteinExistence type="predicted"/>
<protein>
    <submittedName>
        <fullName evidence="1">Uncharacterized protein</fullName>
    </submittedName>
</protein>
<evidence type="ECO:0000313" key="1">
    <source>
        <dbReference type="EMBL" id="HGN37493.1"/>
    </source>
</evidence>
<comment type="caution">
    <text evidence="1">The sequence shown here is derived from an EMBL/GenBank/DDBJ whole genome shotgun (WGS) entry which is preliminary data.</text>
</comment>
<dbReference type="EMBL" id="DTBZ01000076">
    <property type="protein sequence ID" value="HGQ18092.1"/>
    <property type="molecule type" value="Genomic_DNA"/>
</dbReference>
<reference evidence="1" key="1">
    <citation type="journal article" date="2020" name="mSystems">
        <title>Genome- and Community-Level Interaction Insights into Carbon Utilization and Element Cycling Functions of Hydrothermarchaeota in Hydrothermal Sediment.</title>
        <authorList>
            <person name="Zhou Z."/>
            <person name="Liu Y."/>
            <person name="Xu W."/>
            <person name="Pan J."/>
            <person name="Luo Z.H."/>
            <person name="Li M."/>
        </authorList>
    </citation>
    <scope>NUCLEOTIDE SEQUENCE [LARGE SCALE GENOMIC DNA]</scope>
    <source>
        <strain evidence="1">SpSt-618</strain>
        <strain evidence="2">SpSt-657</strain>
    </source>
</reference>
<dbReference type="EMBL" id="DTAI01000243">
    <property type="protein sequence ID" value="HGN37493.1"/>
    <property type="molecule type" value="Genomic_DNA"/>
</dbReference>
<dbReference type="AlphaFoldDB" id="A0A7J3IA69"/>
<name>A0A7J3IA69_9CREN</name>